<organism evidence="1 2">
    <name type="scientific">Smittium mucronatum</name>
    <dbReference type="NCBI Taxonomy" id="133383"/>
    <lineage>
        <taxon>Eukaryota</taxon>
        <taxon>Fungi</taxon>
        <taxon>Fungi incertae sedis</taxon>
        <taxon>Zoopagomycota</taxon>
        <taxon>Kickxellomycotina</taxon>
        <taxon>Harpellomycetes</taxon>
        <taxon>Harpellales</taxon>
        <taxon>Legeriomycetaceae</taxon>
        <taxon>Smittium</taxon>
    </lineage>
</organism>
<accession>A0A1R0H8E8</accession>
<proteinExistence type="predicted"/>
<reference evidence="1 2" key="1">
    <citation type="journal article" date="2016" name="Mol. Biol. Evol.">
        <title>Genome-Wide Survey of Gut Fungi (Harpellales) Reveals the First Horizontally Transferred Ubiquitin Gene from a Mosquito Host.</title>
        <authorList>
            <person name="Wang Y."/>
            <person name="White M.M."/>
            <person name="Kvist S."/>
            <person name="Moncalvo J.M."/>
        </authorList>
    </citation>
    <scope>NUCLEOTIDE SEQUENCE [LARGE SCALE GENOMIC DNA]</scope>
    <source>
        <strain evidence="1 2">ALG-7-W6</strain>
    </source>
</reference>
<dbReference type="Proteomes" id="UP000187455">
    <property type="component" value="Unassembled WGS sequence"/>
</dbReference>
<dbReference type="AlphaFoldDB" id="A0A1R0H8E8"/>
<evidence type="ECO:0000313" key="1">
    <source>
        <dbReference type="EMBL" id="OLY85401.1"/>
    </source>
</evidence>
<dbReference type="EMBL" id="LSSL01000119">
    <property type="protein sequence ID" value="OLY85401.1"/>
    <property type="molecule type" value="Genomic_DNA"/>
</dbReference>
<keyword evidence="2" id="KW-1185">Reference proteome</keyword>
<name>A0A1R0H8E8_9FUNG</name>
<comment type="caution">
    <text evidence="1">The sequence shown here is derived from an EMBL/GenBank/DDBJ whole genome shotgun (WGS) entry which is preliminary data.</text>
</comment>
<evidence type="ECO:0000313" key="2">
    <source>
        <dbReference type="Proteomes" id="UP000187455"/>
    </source>
</evidence>
<sequence length="91" mass="10710">MVHCITSMKTFVNTRGLRKKSKWEYPELVREAFTIESEEFSRCSVDRNVKEPNFVKGRCIVNHSFVSWTDTQESKTYNVSNWILEEAICDV</sequence>
<gene>
    <name evidence="1" type="ORF">AYI68_g409</name>
</gene>
<protein>
    <submittedName>
        <fullName evidence="1">Uncharacterized protein</fullName>
    </submittedName>
</protein>